<feature type="region of interest" description="Disordered" evidence="1">
    <location>
        <begin position="203"/>
        <end position="244"/>
    </location>
</feature>
<dbReference type="FunCoup" id="E1ZLQ9">
    <property type="interactions" value="251"/>
</dbReference>
<reference evidence="2 3" key="1">
    <citation type="journal article" date="2010" name="Plant Cell">
        <title>The Chlorella variabilis NC64A genome reveals adaptation to photosymbiosis, coevolution with viruses, and cryptic sex.</title>
        <authorList>
            <person name="Blanc G."/>
            <person name="Duncan G."/>
            <person name="Agarkova I."/>
            <person name="Borodovsky M."/>
            <person name="Gurnon J."/>
            <person name="Kuo A."/>
            <person name="Lindquist E."/>
            <person name="Lucas S."/>
            <person name="Pangilinan J."/>
            <person name="Polle J."/>
            <person name="Salamov A."/>
            <person name="Terry A."/>
            <person name="Yamada T."/>
            <person name="Dunigan D.D."/>
            <person name="Grigoriev I.V."/>
            <person name="Claverie J.M."/>
            <person name="Van Etten J.L."/>
        </authorList>
    </citation>
    <scope>NUCLEOTIDE SEQUENCE [LARGE SCALE GENOMIC DNA]</scope>
    <source>
        <strain evidence="2 3">NC64A</strain>
    </source>
</reference>
<dbReference type="eggNOG" id="ENOG502QR55">
    <property type="taxonomic scope" value="Eukaryota"/>
</dbReference>
<keyword evidence="3" id="KW-1185">Reference proteome</keyword>
<dbReference type="EMBL" id="GL433852">
    <property type="protein sequence ID" value="EFN53176.1"/>
    <property type="molecule type" value="Genomic_DNA"/>
</dbReference>
<dbReference type="AlphaFoldDB" id="E1ZLQ9"/>
<evidence type="ECO:0000313" key="2">
    <source>
        <dbReference type="EMBL" id="EFN53176.1"/>
    </source>
</evidence>
<dbReference type="STRING" id="554065.E1ZLQ9"/>
<dbReference type="InParanoid" id="E1ZLQ9"/>
<dbReference type="PANTHER" id="PTHR21521:SF0">
    <property type="entry name" value="AMUN, ISOFORM A"/>
    <property type="match status" value="1"/>
</dbReference>
<dbReference type="Proteomes" id="UP000008141">
    <property type="component" value="Unassembled WGS sequence"/>
</dbReference>
<sequence>MSSLWASSDAAQWQEALDGYWQAVEGLGKPRLSELDRWFHEQLPGDLQGRQPPHLTQPELVKLVDWKLTRGKSRPRLLAFAKEAAPAAVQAASTAAFDLLAPHRGREAPPAAVKEALAALTVLKGVGPATASAVLEAYEPSIPFSSDQAMLAALDSKDYTVAKVLELMAALRAKAKQLSEGGGRQWTSRELEMALYAATVSSAASGGGGKAASGGGGGGGKAASVGGGNAAASAAGAKGAKRKR</sequence>
<evidence type="ECO:0000313" key="3">
    <source>
        <dbReference type="Proteomes" id="UP000008141"/>
    </source>
</evidence>
<gene>
    <name evidence="2" type="ORF">CHLNCDRAFT_136983</name>
</gene>
<dbReference type="KEGG" id="cvr:CHLNCDRAFT_136983"/>
<proteinExistence type="predicted"/>
<dbReference type="OrthoDB" id="549925at2759"/>
<dbReference type="PANTHER" id="PTHR21521">
    <property type="entry name" value="AMUN, ISOFORM A"/>
    <property type="match status" value="1"/>
</dbReference>
<feature type="compositionally biased region" description="Gly residues" evidence="1">
    <location>
        <begin position="205"/>
        <end position="229"/>
    </location>
</feature>
<organism evidence="3">
    <name type="scientific">Chlorella variabilis</name>
    <name type="common">Green alga</name>
    <dbReference type="NCBI Taxonomy" id="554065"/>
    <lineage>
        <taxon>Eukaryota</taxon>
        <taxon>Viridiplantae</taxon>
        <taxon>Chlorophyta</taxon>
        <taxon>core chlorophytes</taxon>
        <taxon>Trebouxiophyceae</taxon>
        <taxon>Chlorellales</taxon>
        <taxon>Chlorellaceae</taxon>
        <taxon>Chlorella clade</taxon>
        <taxon>Chlorella</taxon>
    </lineage>
</organism>
<name>E1ZLQ9_CHLVA</name>
<dbReference type="GeneID" id="17352581"/>
<accession>E1ZLQ9</accession>
<dbReference type="RefSeq" id="XP_005845278.1">
    <property type="nucleotide sequence ID" value="XM_005845216.1"/>
</dbReference>
<protein>
    <submittedName>
        <fullName evidence="2">Uncharacterized protein</fullName>
    </submittedName>
</protein>
<evidence type="ECO:0000256" key="1">
    <source>
        <dbReference type="SAM" id="MobiDB-lite"/>
    </source>
</evidence>
<dbReference type="OMA" id="NKVDPQQ"/>